<feature type="domain" description="Right handed beta helix" evidence="2">
    <location>
        <begin position="165"/>
        <end position="255"/>
    </location>
</feature>
<dbReference type="EMBL" id="NJBN01000010">
    <property type="protein sequence ID" value="TKJ38381.1"/>
    <property type="molecule type" value="Genomic_DNA"/>
</dbReference>
<dbReference type="InterPro" id="IPR011050">
    <property type="entry name" value="Pectin_lyase_fold/virulence"/>
</dbReference>
<dbReference type="PANTHER" id="PTHR11319">
    <property type="entry name" value="G PROTEIN-COUPLED RECEPTOR-RELATED"/>
    <property type="match status" value="1"/>
</dbReference>
<reference evidence="4 5" key="1">
    <citation type="submission" date="2017-06" db="EMBL/GenBank/DDBJ databases">
        <title>Novel microbial phyla capable of carbon fixation and sulfur reduction in deep-sea sediments.</title>
        <authorList>
            <person name="Huang J."/>
            <person name="Baker B."/>
            <person name="Wang Y."/>
        </authorList>
    </citation>
    <scope>NUCLEOTIDE SEQUENCE [LARGE SCALE GENOMIC DNA]</scope>
    <source>
        <strain evidence="4">B3_LCP</strain>
    </source>
</reference>
<proteinExistence type="predicted"/>
<sequence>MLRIVTLACIFCILLSIGTYAQTVVPAGDVSGTWDAVGSPYQVEGDILIPYGEYLTVNPSVTVEFMGHYKLTVNGWLYAEAIKDDSIRFLSQDLQDGWNGIRFIESEDSSRLSYCILENGRATGSDPDYRGGAIYCAGSNPVISHCLLVDNSAQSTGGAISCDGANPVIDHCILYNNTADNSGGAIYLVDSDAAIVNCTITGNYAPWGGGVCFSSMETATIINSIVEGNTGNGGIFFDDCQNVNTTYNSFHNNENGDFFGTIPPELGVLSTTNANGDSCDAYYNLFSDPLFVDRLAQDFNLLEGSPCVDAGSPDSPLDPDETVADMGALYYHQVLWAEGNDNLLNPDIHTLLSNYPNPFNPSTTINYFMPAAGHVVLKVHDLQGRLIATLADGRQNQGMHQATFNGSNLASGVYIYTLITDQNRTSAKMILMR</sequence>
<dbReference type="Pfam" id="PF13229">
    <property type="entry name" value="Beta_helix"/>
    <property type="match status" value="1"/>
</dbReference>
<evidence type="ECO:0000259" key="3">
    <source>
        <dbReference type="Pfam" id="PF18962"/>
    </source>
</evidence>
<evidence type="ECO:0008006" key="6">
    <source>
        <dbReference type="Google" id="ProtNLM"/>
    </source>
</evidence>
<dbReference type="InterPro" id="IPR026444">
    <property type="entry name" value="Secre_tail"/>
</dbReference>
<dbReference type="Gene3D" id="2.60.40.4070">
    <property type="match status" value="1"/>
</dbReference>
<dbReference type="SUPFAM" id="SSF51126">
    <property type="entry name" value="Pectin lyase-like"/>
    <property type="match status" value="1"/>
</dbReference>
<dbReference type="PANTHER" id="PTHR11319:SF35">
    <property type="entry name" value="OUTER MEMBRANE PROTEIN PMPC-RELATED"/>
    <property type="match status" value="1"/>
</dbReference>
<dbReference type="Pfam" id="PF18962">
    <property type="entry name" value="Por_Secre_tail"/>
    <property type="match status" value="1"/>
</dbReference>
<gene>
    <name evidence="4" type="ORF">CEE37_12740</name>
</gene>
<evidence type="ECO:0000256" key="1">
    <source>
        <dbReference type="SAM" id="SignalP"/>
    </source>
</evidence>
<keyword evidence="1" id="KW-0732">Signal</keyword>
<dbReference type="SMART" id="SM00710">
    <property type="entry name" value="PbH1"/>
    <property type="match status" value="4"/>
</dbReference>
<name>A0A532UTZ2_UNCL8</name>
<comment type="caution">
    <text evidence="4">The sequence shown here is derived from an EMBL/GenBank/DDBJ whole genome shotgun (WGS) entry which is preliminary data.</text>
</comment>
<dbReference type="InterPro" id="IPR039448">
    <property type="entry name" value="Beta_helix"/>
</dbReference>
<dbReference type="AlphaFoldDB" id="A0A532UTZ2"/>
<organism evidence="4 5">
    <name type="scientific">candidate division LCP-89 bacterium B3_LCP</name>
    <dbReference type="NCBI Taxonomy" id="2012998"/>
    <lineage>
        <taxon>Bacteria</taxon>
        <taxon>Pseudomonadati</taxon>
        <taxon>Bacteria division LCP-89</taxon>
    </lineage>
</organism>
<evidence type="ECO:0000313" key="4">
    <source>
        <dbReference type="EMBL" id="TKJ38381.1"/>
    </source>
</evidence>
<evidence type="ECO:0000259" key="2">
    <source>
        <dbReference type="Pfam" id="PF13229"/>
    </source>
</evidence>
<feature type="signal peptide" evidence="1">
    <location>
        <begin position="1"/>
        <end position="21"/>
    </location>
</feature>
<protein>
    <recommendedName>
        <fullName evidence="6">Secretion system C-terminal sorting domain-containing protein</fullName>
    </recommendedName>
</protein>
<dbReference type="InterPro" id="IPR012334">
    <property type="entry name" value="Pectin_lyas_fold"/>
</dbReference>
<evidence type="ECO:0000313" key="5">
    <source>
        <dbReference type="Proteomes" id="UP000319619"/>
    </source>
</evidence>
<accession>A0A532UTZ2</accession>
<dbReference type="Proteomes" id="UP000319619">
    <property type="component" value="Unassembled WGS sequence"/>
</dbReference>
<dbReference type="Gene3D" id="2.160.20.10">
    <property type="entry name" value="Single-stranded right-handed beta-helix, Pectin lyase-like"/>
    <property type="match status" value="1"/>
</dbReference>
<dbReference type="InterPro" id="IPR006626">
    <property type="entry name" value="PbH1"/>
</dbReference>
<feature type="domain" description="Secretion system C-terminal sorting" evidence="3">
    <location>
        <begin position="355"/>
        <end position="430"/>
    </location>
</feature>
<dbReference type="NCBIfam" id="TIGR04183">
    <property type="entry name" value="Por_Secre_tail"/>
    <property type="match status" value="1"/>
</dbReference>
<feature type="chain" id="PRO_5022237388" description="Secretion system C-terminal sorting domain-containing protein" evidence="1">
    <location>
        <begin position="22"/>
        <end position="433"/>
    </location>
</feature>